<evidence type="ECO:0000313" key="1">
    <source>
        <dbReference type="EMBL" id="KND28211.1"/>
    </source>
</evidence>
<evidence type="ECO:0000313" key="2">
    <source>
        <dbReference type="Proteomes" id="UP000037151"/>
    </source>
</evidence>
<dbReference type="GO" id="GO:0005829">
    <property type="term" value="C:cytosol"/>
    <property type="evidence" value="ECO:0007669"/>
    <property type="project" value="TreeGrafter"/>
</dbReference>
<organism evidence="1 2">
    <name type="scientific">Streptomyces acidiscabies</name>
    <dbReference type="NCBI Taxonomy" id="42234"/>
    <lineage>
        <taxon>Bacteria</taxon>
        <taxon>Bacillati</taxon>
        <taxon>Actinomycetota</taxon>
        <taxon>Actinomycetes</taxon>
        <taxon>Kitasatosporales</taxon>
        <taxon>Streptomycetaceae</taxon>
        <taxon>Streptomyces</taxon>
    </lineage>
</organism>
<dbReference type="Pfam" id="PF01042">
    <property type="entry name" value="Ribonuc_L-PSP"/>
    <property type="match status" value="1"/>
</dbReference>
<dbReference type="EMBL" id="JPPY01000191">
    <property type="protein sequence ID" value="KND28211.1"/>
    <property type="molecule type" value="Genomic_DNA"/>
</dbReference>
<dbReference type="PATRIC" id="fig|42234.21.peg.6986"/>
<dbReference type="GO" id="GO:0019239">
    <property type="term" value="F:deaminase activity"/>
    <property type="evidence" value="ECO:0007669"/>
    <property type="project" value="TreeGrafter"/>
</dbReference>
<dbReference type="AlphaFoldDB" id="A0A0L0JRM2"/>
<accession>A0A0L0JRM2</accession>
<reference evidence="2" key="1">
    <citation type="submission" date="2014-07" db="EMBL/GenBank/DDBJ databases">
        <title>Genome sequencing of plant-pathogenic Streptomyces species.</title>
        <authorList>
            <person name="Harrison J."/>
            <person name="Sapp M."/>
            <person name="Thwaites R."/>
            <person name="Studholme D.J."/>
        </authorList>
    </citation>
    <scope>NUCLEOTIDE SEQUENCE [LARGE SCALE GENOMIC DNA]</scope>
    <source>
        <strain evidence="2">NCPPB 4445</strain>
    </source>
</reference>
<dbReference type="InterPro" id="IPR035959">
    <property type="entry name" value="RutC-like_sf"/>
</dbReference>
<dbReference type="PANTHER" id="PTHR11803">
    <property type="entry name" value="2-IMINOBUTANOATE/2-IMINOPROPANOATE DEAMINASE RIDA"/>
    <property type="match status" value="1"/>
</dbReference>
<protein>
    <submittedName>
        <fullName evidence="1">Endoribonuclease L-PSP</fullName>
    </submittedName>
</protein>
<comment type="caution">
    <text evidence="1">The sequence shown here is derived from an EMBL/GenBank/DDBJ whole genome shotgun (WGS) entry which is preliminary data.</text>
</comment>
<gene>
    <name evidence="1" type="ORF">IQ63_33905</name>
</gene>
<dbReference type="PANTHER" id="PTHR11803:SF39">
    <property type="entry name" value="2-IMINOBUTANOATE_2-IMINOPROPANOATE DEAMINASE"/>
    <property type="match status" value="1"/>
</dbReference>
<dbReference type="OrthoDB" id="9799840at2"/>
<dbReference type="RefSeq" id="WP_050374008.1">
    <property type="nucleotide sequence ID" value="NZ_KQ257831.1"/>
</dbReference>
<sequence>MTAIDSYSHGVSGEREFGFAQAIKVDHTIYVSGQLSHDDEGNFLHPDDFDAQTEQVFGNFEKVLAHYGVTRNQVVSETQYIVDLPKYNNAMAAANLAYFGGHRPTSSTIGVAHLFFPGQLIETNFVLDTRLPA</sequence>
<dbReference type="SUPFAM" id="SSF55298">
    <property type="entry name" value="YjgF-like"/>
    <property type="match status" value="1"/>
</dbReference>
<dbReference type="Proteomes" id="UP000037151">
    <property type="component" value="Unassembled WGS sequence"/>
</dbReference>
<dbReference type="CDD" id="cd00448">
    <property type="entry name" value="YjgF_YER057c_UK114_family"/>
    <property type="match status" value="1"/>
</dbReference>
<name>A0A0L0JRM2_9ACTN</name>
<dbReference type="Gene3D" id="3.30.1330.40">
    <property type="entry name" value="RutC-like"/>
    <property type="match status" value="1"/>
</dbReference>
<proteinExistence type="predicted"/>
<dbReference type="InterPro" id="IPR006175">
    <property type="entry name" value="YjgF/YER057c/UK114"/>
</dbReference>